<name>A0ACC2EFR4_DIPCM</name>
<accession>A0ACC2EFR4</accession>
<dbReference type="Proteomes" id="UP001162992">
    <property type="component" value="Chromosome 2"/>
</dbReference>
<evidence type="ECO:0000313" key="2">
    <source>
        <dbReference type="Proteomes" id="UP001162992"/>
    </source>
</evidence>
<organism evidence="1 2">
    <name type="scientific">Diphasiastrum complanatum</name>
    <name type="common">Issler's clubmoss</name>
    <name type="synonym">Lycopodium complanatum</name>
    <dbReference type="NCBI Taxonomy" id="34168"/>
    <lineage>
        <taxon>Eukaryota</taxon>
        <taxon>Viridiplantae</taxon>
        <taxon>Streptophyta</taxon>
        <taxon>Embryophyta</taxon>
        <taxon>Tracheophyta</taxon>
        <taxon>Lycopodiopsida</taxon>
        <taxon>Lycopodiales</taxon>
        <taxon>Lycopodiaceae</taxon>
        <taxon>Lycopodioideae</taxon>
        <taxon>Diphasiastrum</taxon>
    </lineage>
</organism>
<proteinExistence type="predicted"/>
<protein>
    <submittedName>
        <fullName evidence="1">Uncharacterized protein</fullName>
    </submittedName>
</protein>
<gene>
    <name evidence="1" type="ORF">O6H91_02G052100</name>
</gene>
<comment type="caution">
    <text evidence="1">The sequence shown here is derived from an EMBL/GenBank/DDBJ whole genome shotgun (WGS) entry which is preliminary data.</text>
</comment>
<evidence type="ECO:0000313" key="1">
    <source>
        <dbReference type="EMBL" id="KAJ7565190.1"/>
    </source>
</evidence>
<keyword evidence="2" id="KW-1185">Reference proteome</keyword>
<reference evidence="2" key="1">
    <citation type="journal article" date="2024" name="Proc. Natl. Acad. Sci. U.S.A.">
        <title>Extraordinary preservation of gene collinearity over three hundred million years revealed in homosporous lycophytes.</title>
        <authorList>
            <person name="Li C."/>
            <person name="Wickell D."/>
            <person name="Kuo L.Y."/>
            <person name="Chen X."/>
            <person name="Nie B."/>
            <person name="Liao X."/>
            <person name="Peng D."/>
            <person name="Ji J."/>
            <person name="Jenkins J."/>
            <person name="Williams M."/>
            <person name="Shu S."/>
            <person name="Plott C."/>
            <person name="Barry K."/>
            <person name="Rajasekar S."/>
            <person name="Grimwood J."/>
            <person name="Han X."/>
            <person name="Sun S."/>
            <person name="Hou Z."/>
            <person name="He W."/>
            <person name="Dai G."/>
            <person name="Sun C."/>
            <person name="Schmutz J."/>
            <person name="Leebens-Mack J.H."/>
            <person name="Li F.W."/>
            <person name="Wang L."/>
        </authorList>
    </citation>
    <scope>NUCLEOTIDE SEQUENCE [LARGE SCALE GENOMIC DNA]</scope>
    <source>
        <strain evidence="2">cv. PW_Plant_1</strain>
    </source>
</reference>
<dbReference type="EMBL" id="CM055093">
    <property type="protein sequence ID" value="KAJ7565190.1"/>
    <property type="molecule type" value="Genomic_DNA"/>
</dbReference>
<sequence>MAGRNRHTRSVDGPPRNSSHTQSVARIQRSPVEPYLQGNLSQPIVQGSPIQPGFALGSRYPPSFRLPWDSGHQQFMLSPPNAQPLMFSPQNARYSQAQIPGNPSDLVNLRESFNFHSTRPVTEMAGHGFPGAWNEEANLGQWCQGVQYLYQGAQQSSSGPSSNNERFSSEGVGAQASSSTPKFGTAGSRMKPKEFSKGKETISKVDKIAIKVYDKLLNDRTGVTLKKVMQGMLAAIGSASLESIGIRVQDVPCLRQLSSIEAKVNASIQAYVAGRKISTLHDMICEICKDEGVKEFEELGLGPPLSHPLVIEYFCPPETAEYCKITTMEVVLHLAKFLQKRKNGDRAQVKVEEFLTFVAKALGISTVQHLCLRIQSLGLYIGLIVKARNEELKMLQEKPAINCKGFRKGKQSSKLKGVSLAERVHRFFSSVRKETEASQNQSDSTDNDNAVVESHIKAKAGQKLNFSSCPYPSEAEERLRTRMYRDSNSQDPYIMSETKLAEFVASWKGACHNSSISEVLEMMLQTAPKSKFNGEKMEKQNKKKAIKQAKLFKSYPAVGVLNIAVLSMKAGYWDSMYDHFQEGVGDMWTEKEAQTAQVSGAIEVDYKPRLSGSQLQKSTAVSSDQILSALVAHFDQFLLTCNEQADGKSIWGMLRWVVEYEKHIANLFSDEVFSDLGFEGLVEFLEHHTDVLPSRMMKPLKLHSSTWLDHKAIVPQQRLVNFVTQAVHALGTGTGVSTDQVSLQISKQFGVQCVEEMGKESLESILKKAVEDQLSAPFESLLFAGALVTKSSNIDSMKMDKSSPIVRGLDRDTKVTRQVNVGYLGSKSSSDAWMCLSRAPMLCDLKDWSKWDIVFAPSLGPFLDWFENEESMGCLRVLMTCSGAVLRIEGVATAEDFLMVTARGSGEQIAEKLLSLVAVYGGVANVPMSLLKSYAKKALDIRIGLSCSTSSNNPAETESPLKGLDGRFTTDSISQEITNESLKRKQPGSLQEDVASPKKTRHASYSPVDNLEEKSADFLTADLTAEANSIRNSVDVSGDDVSSKVAANCILDCLFALPSEFRVFGGEILLPAFSCSMSVAAVTIFNACRTVEHRLMLHGIGLDMGILEWVIDYESYVISGDENVEQCNNVREQGCKLFIKCHKMLGKREEVSEGNTLESKLGTNNLVAVNSLDVGEKCKLELETSDIDRMKERSELEAEGVVMNDFETSGEVSSLEIEAKKVIKSIRRDEFGIEQEGQISEDSLLARQHARMGRALHCLSHNLYSEDCHFVLELVQNADDNRYAEGVEATLVFIVQHGHVVVLNNEIGFTAANMRALCDVGNSTKSGSNAGYIGHKGIGFKSVFRVTDSPQIHSNGFHVKFDSSQGDIGFILPTIVPAPSDDCFLKSYFSEIISSTTISKSQASWNTRIDLPLKPPMLQGVGMKDVTAMFNDLHPTLLLFLHKLRRIIVRNDVTHSVCHMERLDIGNNLVKLTYGASTSTWFVVWKKLEASISRAGITSTELALAFPLSELPDGSYDAYMEQQKVFAFLPLRTYGLRFIIQGDFILPSSREAVDHNSAWNQWLLSEIPGLFLEAADSFRMRVAVKALGTAITSYMKFVPMEGEVVGFFSSLPRMILSGLRAVPCLPIQDGEGACALPCVLLKGWDEAARSLIPDYLLLEHLGMRYLDKGVALSDALASSLGVQVYGLGTLLNIMKSVCTRKGCLQSLGFNWIHCWLLEWHRCASSSQQGLHKFVQEDTEMDMLKALQSLPFIALSNGTFTSSMEGPLWFTDSIADEEASPHMKMFSLLYSDLRTVHPEILQCGANCSDTHSKGPRSTLSPTPAENAVNVKSVLVKLGVSQLSAHEVIKVHILPKFLEHDFTEKDEVQVVQYLAFVMLHFCSDCRKCTVDKNSIVKKLQKDSMILTSTGLIRLGKSFIHFPVELGNKINMKEIFNDVKIFWPEIDPIYLQFLPSHWSNHCRSFFEGLGVTDFLQVVPVEKTVYDKSLSIWKDSSWEIECNSKGWIVEDWECSEVSDILEALCQFPEKHDQCAKLLSVLDMLWKDQYCQFSGSTYRSMVGISQEKKVTESTFVLTMRQFSWIKSGQDKKLHQPAELFHRCDAVESLLGSQGPYAMPQVQSMGLVKALGLRTSVSINDVYELFGRWNSSGRSYEASVAQMVRIYSFLWTEIGAQQEAVLKLLDSFPCIFVPEMLHTNSETISRGEFYHLADVSWSDATGSLDILDAHLQASEMAREKAPGCTFSLKPLSKVYPSLRAFFVGILCVQEQPDFDGYLSILQQISAFFSPHEAMEQVLGIFSALSAEIESGRVNTEDQAQWKSKLLSTGARIFPTIQDTWISLNEKNKSICWCDDLDLLKDFSDLEKYIDFIVISNGQQMKNPEAGNGYSSNISLISSLDIPRFSELVEPEVIAYGTHNNEQSKKLLLWSFPYAQRYIKQLHPDLYEMLTKTKIEDCLRKLEVMVVDQLFIRYRLRRGLAWSSQRRSQSCLLQADTLYVSLSNAQNYSALYLELSRLFFSKQANSPLANFLHLITLMAEAGSSESSIETFVCSGQGILPLSDVEVSWARDPNSEIRTPDRGCTNASAYLERYRVLQEAHRKTPNLKFSSNVWPPHSSLTPAETKKRKEDDFWDDSRQMFMEVLEDLEPGLKNTTLVSAKYSGTLKSTTGSDESLPSFLDKGDFSSEPVSTFEEKQIDSTHSGYVSKSSSSIETAVNLSCLELESLKPLGILEVNDDKKVSSGAKFSQRDRMNLSSEMTDQQLELIGHSGEAIVFQHLVSKHGISRVKWLNQDTESGAPFDIIIDEGTAQQEFVEVKTTRSLDKDWFEISVREWEFARQKGPRFTIFRVFLGNSESSSARLLQLLDPARLCRDRVIQLALILPQNESPDLLASLT</sequence>